<dbReference type="EMBL" id="NCKW01011535">
    <property type="protein sequence ID" value="POM63364.1"/>
    <property type="molecule type" value="Genomic_DNA"/>
</dbReference>
<feature type="compositionally biased region" description="Polar residues" evidence="5">
    <location>
        <begin position="294"/>
        <end position="308"/>
    </location>
</feature>
<evidence type="ECO:0000256" key="5">
    <source>
        <dbReference type="SAM" id="MobiDB-lite"/>
    </source>
</evidence>
<feature type="compositionally biased region" description="Basic and acidic residues" evidence="5">
    <location>
        <begin position="374"/>
        <end position="385"/>
    </location>
</feature>
<comment type="subcellular location">
    <subcellularLocation>
        <location evidence="1">Golgi apparatus</location>
    </subcellularLocation>
</comment>
<keyword evidence="3 4" id="KW-0175">Coiled coil</keyword>
<protein>
    <submittedName>
        <fullName evidence="6">Uncharacterized protein</fullName>
    </submittedName>
</protein>
<dbReference type="GO" id="GO:0031267">
    <property type="term" value="F:small GTPase binding"/>
    <property type="evidence" value="ECO:0007669"/>
    <property type="project" value="TreeGrafter"/>
</dbReference>
<dbReference type="Proteomes" id="UP000237271">
    <property type="component" value="Unassembled WGS sequence"/>
</dbReference>
<dbReference type="GO" id="GO:0006888">
    <property type="term" value="P:endoplasmic reticulum to Golgi vesicle-mediated transport"/>
    <property type="evidence" value="ECO:0007669"/>
    <property type="project" value="TreeGrafter"/>
</dbReference>
<gene>
    <name evidence="6" type="ORF">PHPALM_21251</name>
</gene>
<evidence type="ECO:0000256" key="2">
    <source>
        <dbReference type="ARBA" id="ARBA00023034"/>
    </source>
</evidence>
<dbReference type="AlphaFoldDB" id="A0A2P4XCT3"/>
<feature type="coiled-coil region" evidence="4">
    <location>
        <begin position="137"/>
        <end position="248"/>
    </location>
</feature>
<evidence type="ECO:0000256" key="3">
    <source>
        <dbReference type="ARBA" id="ARBA00023054"/>
    </source>
</evidence>
<comment type="caution">
    <text evidence="6">The sequence shown here is derived from an EMBL/GenBank/DDBJ whole genome shotgun (WGS) entry which is preliminary data.</text>
</comment>
<keyword evidence="2" id="KW-0333">Golgi apparatus</keyword>
<dbReference type="Gene3D" id="1.10.287.1490">
    <property type="match status" value="1"/>
</dbReference>
<evidence type="ECO:0000313" key="7">
    <source>
        <dbReference type="Proteomes" id="UP000237271"/>
    </source>
</evidence>
<evidence type="ECO:0000256" key="4">
    <source>
        <dbReference type="SAM" id="Coils"/>
    </source>
</evidence>
<feature type="region of interest" description="Disordered" evidence="5">
    <location>
        <begin position="291"/>
        <end position="447"/>
    </location>
</feature>
<feature type="compositionally biased region" description="Polar residues" evidence="5">
    <location>
        <begin position="711"/>
        <end position="723"/>
    </location>
</feature>
<feature type="region of interest" description="Disordered" evidence="5">
    <location>
        <begin position="701"/>
        <end position="723"/>
    </location>
</feature>
<feature type="coiled-coil region" evidence="4">
    <location>
        <begin position="18"/>
        <end position="87"/>
    </location>
</feature>
<dbReference type="GO" id="GO:0005794">
    <property type="term" value="C:Golgi apparatus"/>
    <property type="evidence" value="ECO:0007669"/>
    <property type="project" value="UniProtKB-SubCell"/>
</dbReference>
<sequence>MPFAKFCQDRYDALIEALEDSNTQLVESRSAVEELEEKLDRVSKLREDYSELQATSKSTILCLEDEIDTLKRQVQNLQAQLAALTSHPDLSSPPPPALARLLFNQDQELIAARQRDQTQDQSLLEVRQHLKDRDQGLSKAQQRCQALERSEASLEAAALQLQRQISAQDRRIARLQEERDQFRTDCHEAQSERDRAVAKVASSSERLDKARAELRARGNHVDSMRANISRLEQQVADLQTASSQVDHQFVSQKRELAALRVEHAALSAHYKDAYSRFWAVARSLNQDVALPTPASLTRPRSGSESSPTRSHKTRRLDLSSSNSPDDLPDPEDQDPEVPEPEFSDLPQESEIEQEGGSPEDDADNPEMLAALAKSRSDLRRSKPSDGDLGVSGTAGHPIDLGGEGSDNIPSDDLPEQSPDSDPPVDSPDLIHDDSDLASGAGKSLPDIQQSSEAITLTPPHPKVPRSERIPSLITRRLFRSADVFPWDADRVSHLSIFTLNTQVLSHLLLGVSEWLFPDVVPSVTPSRIEIEDFVTGPAVDALTSLNPPPWASLESAEGPLSFTVDFMPPGFCEKYLEYEEKHLQALWESSHFLPISEDMCVADAALSAYHESRRQRRSRAGAAWKQFLFRHLIPALRQQYCDLDVLLDPFFLHFPKPRHPKIWYPDVSAASLEDALSSVDLAEPWRLQYRRSSADHPATRIPRLQDKFVNAPSSQSTSNTAVR</sequence>
<dbReference type="GO" id="GO:0007030">
    <property type="term" value="P:Golgi organization"/>
    <property type="evidence" value="ECO:0007669"/>
    <property type="project" value="TreeGrafter"/>
</dbReference>
<dbReference type="PANTHER" id="PTHR18921:SF2">
    <property type="entry name" value="THYROID RECEPTOR-INTERACTING PROTEIN 11"/>
    <property type="match status" value="1"/>
</dbReference>
<accession>A0A2P4XCT3</accession>
<keyword evidence="7" id="KW-1185">Reference proteome</keyword>
<evidence type="ECO:0000256" key="1">
    <source>
        <dbReference type="ARBA" id="ARBA00004555"/>
    </source>
</evidence>
<evidence type="ECO:0000313" key="6">
    <source>
        <dbReference type="EMBL" id="POM63364.1"/>
    </source>
</evidence>
<organism evidence="6 7">
    <name type="scientific">Phytophthora palmivora</name>
    <dbReference type="NCBI Taxonomy" id="4796"/>
    <lineage>
        <taxon>Eukaryota</taxon>
        <taxon>Sar</taxon>
        <taxon>Stramenopiles</taxon>
        <taxon>Oomycota</taxon>
        <taxon>Peronosporomycetes</taxon>
        <taxon>Peronosporales</taxon>
        <taxon>Peronosporaceae</taxon>
        <taxon>Phytophthora</taxon>
    </lineage>
</organism>
<reference evidence="6 7" key="1">
    <citation type="journal article" date="2017" name="Genome Biol. Evol.">
        <title>Phytophthora megakarya and P. palmivora, closely related causal agents of cacao black pod rot, underwent increases in genome sizes and gene numbers by different mechanisms.</title>
        <authorList>
            <person name="Ali S.S."/>
            <person name="Shao J."/>
            <person name="Lary D.J."/>
            <person name="Kronmiller B."/>
            <person name="Shen D."/>
            <person name="Strem M.D."/>
            <person name="Amoako-Attah I."/>
            <person name="Akrofi A.Y."/>
            <person name="Begoude B.A."/>
            <person name="Ten Hoopen G.M."/>
            <person name="Coulibaly K."/>
            <person name="Kebe B.I."/>
            <person name="Melnick R.L."/>
            <person name="Guiltinan M.J."/>
            <person name="Tyler B.M."/>
            <person name="Meinhardt L.W."/>
            <person name="Bailey B.A."/>
        </authorList>
    </citation>
    <scope>NUCLEOTIDE SEQUENCE [LARGE SCALE GENOMIC DNA]</scope>
    <source>
        <strain evidence="7">sbr112.9</strain>
    </source>
</reference>
<feature type="compositionally biased region" description="Acidic residues" evidence="5">
    <location>
        <begin position="326"/>
        <end position="364"/>
    </location>
</feature>
<name>A0A2P4XCT3_9STRA</name>
<dbReference type="PANTHER" id="PTHR18921">
    <property type="entry name" value="MYOSIN HEAVY CHAIN - RELATED"/>
    <property type="match status" value="1"/>
</dbReference>
<proteinExistence type="predicted"/>